<sequence>MQNSAGLAVSAPGLGDARRRAVLGLCRILLPMVGLAACTAMPAERLAEADAAARSAGLLPHRFDAPPFTLAGWLRAGNEGPLVVYIEGDGYAWLSPTQPSNDPTPLNPVALRLARRDPAARLLYLGRPCQYGGVSADAACQPRYWTSHRFSPEVLASLGHALDEAERLSGAGQLVLVGYSGGGVAAALLAARRNDVAALVTVVAPLDLAAWAKAKGLTPLSGSLDPAQEAGRLARVPQWHIAGGKDRVVPAIVQRGFAARIAAPVTVVPGMEHDGDWPAIWPDLRAAFPPAGASAVRPPSLR</sequence>
<name>A0ABU0MHW7_9PROT</name>
<dbReference type="SUPFAM" id="SSF53474">
    <property type="entry name" value="alpha/beta-Hydrolases"/>
    <property type="match status" value="1"/>
</dbReference>
<dbReference type="RefSeq" id="WP_209981114.1">
    <property type="nucleotide sequence ID" value="NZ_JAGINO010000005.1"/>
</dbReference>
<dbReference type="EMBL" id="JAUSVU010000005">
    <property type="protein sequence ID" value="MDQ0533049.1"/>
    <property type="molecule type" value="Genomic_DNA"/>
</dbReference>
<proteinExistence type="predicted"/>
<evidence type="ECO:0000313" key="2">
    <source>
        <dbReference type="Proteomes" id="UP001244552"/>
    </source>
</evidence>
<organism evidence="1 2">
    <name type="scientific">Azospirillum picis</name>
    <dbReference type="NCBI Taxonomy" id="488438"/>
    <lineage>
        <taxon>Bacteria</taxon>
        <taxon>Pseudomonadati</taxon>
        <taxon>Pseudomonadota</taxon>
        <taxon>Alphaproteobacteria</taxon>
        <taxon>Rhodospirillales</taxon>
        <taxon>Azospirillaceae</taxon>
        <taxon>Azospirillum</taxon>
    </lineage>
</organism>
<gene>
    <name evidence="1" type="ORF">QO018_001898</name>
</gene>
<protein>
    <submittedName>
        <fullName evidence="1">Pimeloyl-ACP methyl ester carboxylesterase</fullName>
    </submittedName>
</protein>
<dbReference type="Gene3D" id="3.40.50.1820">
    <property type="entry name" value="alpha/beta hydrolase"/>
    <property type="match status" value="1"/>
</dbReference>
<accession>A0ABU0MHW7</accession>
<keyword evidence="2" id="KW-1185">Reference proteome</keyword>
<dbReference type="Proteomes" id="UP001244552">
    <property type="component" value="Unassembled WGS sequence"/>
</dbReference>
<comment type="caution">
    <text evidence="1">The sequence shown here is derived from an EMBL/GenBank/DDBJ whole genome shotgun (WGS) entry which is preliminary data.</text>
</comment>
<evidence type="ECO:0000313" key="1">
    <source>
        <dbReference type="EMBL" id="MDQ0533049.1"/>
    </source>
</evidence>
<dbReference type="InterPro" id="IPR029058">
    <property type="entry name" value="AB_hydrolase_fold"/>
</dbReference>
<reference evidence="1 2" key="1">
    <citation type="submission" date="2023-07" db="EMBL/GenBank/DDBJ databases">
        <title>Genomic Encyclopedia of Type Strains, Phase IV (KMG-IV): sequencing the most valuable type-strain genomes for metagenomic binning, comparative biology and taxonomic classification.</title>
        <authorList>
            <person name="Goeker M."/>
        </authorList>
    </citation>
    <scope>NUCLEOTIDE SEQUENCE [LARGE SCALE GENOMIC DNA]</scope>
    <source>
        <strain evidence="1 2">DSM 19922</strain>
    </source>
</reference>